<accession>A0A8S0SCU4</accession>
<feature type="non-terminal residue" evidence="2">
    <location>
        <position position="52"/>
    </location>
</feature>
<dbReference type="EMBL" id="CACTIH010004174">
    <property type="protein sequence ID" value="CAA2989937.1"/>
    <property type="molecule type" value="Genomic_DNA"/>
</dbReference>
<evidence type="ECO:0000256" key="1">
    <source>
        <dbReference type="SAM" id="SignalP"/>
    </source>
</evidence>
<evidence type="ECO:0000313" key="2">
    <source>
        <dbReference type="EMBL" id="CAA2989937.1"/>
    </source>
</evidence>
<sequence length="52" mass="5298">LFGVCCSVAVNLRCCLLLRAASPSAKGEDAKCDLRDCICPSLLALGVDGSGL</sequence>
<reference evidence="2 3" key="1">
    <citation type="submission" date="2019-12" db="EMBL/GenBank/DDBJ databases">
        <authorList>
            <person name="Alioto T."/>
            <person name="Alioto T."/>
            <person name="Gomez Garrido J."/>
        </authorList>
    </citation>
    <scope>NUCLEOTIDE SEQUENCE [LARGE SCALE GENOMIC DNA]</scope>
</reference>
<keyword evidence="3" id="KW-1185">Reference proteome</keyword>
<feature type="chain" id="PRO_5035729669" evidence="1">
    <location>
        <begin position="28"/>
        <end position="52"/>
    </location>
</feature>
<proteinExistence type="predicted"/>
<dbReference type="AlphaFoldDB" id="A0A8S0SCU4"/>
<evidence type="ECO:0000313" key="3">
    <source>
        <dbReference type="Proteomes" id="UP000594638"/>
    </source>
</evidence>
<keyword evidence="1" id="KW-0732">Signal</keyword>
<dbReference type="Proteomes" id="UP000594638">
    <property type="component" value="Unassembled WGS sequence"/>
</dbReference>
<feature type="signal peptide" evidence="1">
    <location>
        <begin position="1"/>
        <end position="27"/>
    </location>
</feature>
<feature type="non-terminal residue" evidence="2">
    <location>
        <position position="1"/>
    </location>
</feature>
<organism evidence="2 3">
    <name type="scientific">Olea europaea subsp. europaea</name>
    <dbReference type="NCBI Taxonomy" id="158383"/>
    <lineage>
        <taxon>Eukaryota</taxon>
        <taxon>Viridiplantae</taxon>
        <taxon>Streptophyta</taxon>
        <taxon>Embryophyta</taxon>
        <taxon>Tracheophyta</taxon>
        <taxon>Spermatophyta</taxon>
        <taxon>Magnoliopsida</taxon>
        <taxon>eudicotyledons</taxon>
        <taxon>Gunneridae</taxon>
        <taxon>Pentapetalae</taxon>
        <taxon>asterids</taxon>
        <taxon>lamiids</taxon>
        <taxon>Lamiales</taxon>
        <taxon>Oleaceae</taxon>
        <taxon>Oleeae</taxon>
        <taxon>Olea</taxon>
    </lineage>
</organism>
<name>A0A8S0SCU4_OLEEU</name>
<protein>
    <submittedName>
        <fullName evidence="2">Uncharacterized protein</fullName>
    </submittedName>
</protein>
<gene>
    <name evidence="2" type="ORF">OLEA9_A067185</name>
</gene>
<comment type="caution">
    <text evidence="2">The sequence shown here is derived from an EMBL/GenBank/DDBJ whole genome shotgun (WGS) entry which is preliminary data.</text>
</comment>